<dbReference type="EMBL" id="CABWMV010000028">
    <property type="protein sequence ID" value="VXD08434.1"/>
    <property type="molecule type" value="Genomic_DNA"/>
</dbReference>
<name>A0A654DSH5_SPHMU</name>
<proteinExistence type="predicted"/>
<evidence type="ECO:0000313" key="2">
    <source>
        <dbReference type="Proteomes" id="UP000432350"/>
    </source>
</evidence>
<protein>
    <submittedName>
        <fullName evidence="1">Uncharacterized protein</fullName>
    </submittedName>
</protein>
<gene>
    <name evidence="1" type="ORF">SPHINGO8BC_90538</name>
</gene>
<evidence type="ECO:0000313" key="1">
    <source>
        <dbReference type="EMBL" id="VXD08434.1"/>
    </source>
</evidence>
<reference evidence="1 2" key="1">
    <citation type="submission" date="2019-10" db="EMBL/GenBank/DDBJ databases">
        <authorList>
            <person name="Karimi E."/>
        </authorList>
    </citation>
    <scope>NUCLEOTIDE SEQUENCE [LARGE SCALE GENOMIC DNA]</scope>
    <source>
        <strain evidence="1">Sphingobacterium sp. 8BC</strain>
    </source>
</reference>
<dbReference type="Proteomes" id="UP000432350">
    <property type="component" value="Unassembled WGS sequence"/>
</dbReference>
<sequence>MDDSNTLQINLTNVSKLYQKKGDSVSAIP</sequence>
<dbReference type="AlphaFoldDB" id="A0A654DSH5"/>
<accession>A0A654DSH5</accession>
<organism evidence="1 2">
    <name type="scientific">Sphingobacterium multivorum</name>
    <dbReference type="NCBI Taxonomy" id="28454"/>
    <lineage>
        <taxon>Bacteria</taxon>
        <taxon>Pseudomonadati</taxon>
        <taxon>Bacteroidota</taxon>
        <taxon>Sphingobacteriia</taxon>
        <taxon>Sphingobacteriales</taxon>
        <taxon>Sphingobacteriaceae</taxon>
        <taxon>Sphingobacterium</taxon>
    </lineage>
</organism>